<dbReference type="PROSITE" id="PS51857">
    <property type="entry name" value="CSD_2"/>
    <property type="match status" value="1"/>
</dbReference>
<organism evidence="3 4">
    <name type="scientific">Hymenobacter daecheongensis DSM 21074</name>
    <dbReference type="NCBI Taxonomy" id="1121955"/>
    <lineage>
        <taxon>Bacteria</taxon>
        <taxon>Pseudomonadati</taxon>
        <taxon>Bacteroidota</taxon>
        <taxon>Cytophagia</taxon>
        <taxon>Cytophagales</taxon>
        <taxon>Hymenobacteraceae</taxon>
        <taxon>Hymenobacter</taxon>
    </lineage>
</organism>
<dbReference type="GO" id="GO:0003677">
    <property type="term" value="F:DNA binding"/>
    <property type="evidence" value="ECO:0007669"/>
    <property type="project" value="UniProtKB-KW"/>
</dbReference>
<dbReference type="InterPro" id="IPR050181">
    <property type="entry name" value="Cold_shock_domain"/>
</dbReference>
<dbReference type="InterPro" id="IPR002059">
    <property type="entry name" value="CSP_DNA-bd"/>
</dbReference>
<dbReference type="SUPFAM" id="SSF50249">
    <property type="entry name" value="Nucleic acid-binding proteins"/>
    <property type="match status" value="1"/>
</dbReference>
<dbReference type="PRINTS" id="PR00050">
    <property type="entry name" value="COLDSHOCK"/>
</dbReference>
<dbReference type="SMART" id="SM00357">
    <property type="entry name" value="CSP"/>
    <property type="match status" value="1"/>
</dbReference>
<feature type="region of interest" description="Disordered" evidence="1">
    <location>
        <begin position="1"/>
        <end position="85"/>
    </location>
</feature>
<dbReference type="AlphaFoldDB" id="A0A1M6J887"/>
<proteinExistence type="predicted"/>
<feature type="domain" description="CSD" evidence="2">
    <location>
        <begin position="88"/>
        <end position="149"/>
    </location>
</feature>
<sequence>MARSQASFGKKENEKKRQKNKKEKEERKEERQANAKKGQNLEEMLAYVDENGNISTTPPDPTKRKEINAEDIQLGVPKQEDMDPADLIRKGTVTFFNDSKGYGFIKDSETGESIFVHANSLSGPIKENDKVTFEVEMGPKGASATGVKMAV</sequence>
<reference evidence="3 4" key="1">
    <citation type="submission" date="2016-11" db="EMBL/GenBank/DDBJ databases">
        <authorList>
            <person name="Jaros S."/>
            <person name="Januszkiewicz K."/>
            <person name="Wedrychowicz H."/>
        </authorList>
    </citation>
    <scope>NUCLEOTIDE SEQUENCE [LARGE SCALE GENOMIC DNA]</scope>
    <source>
        <strain evidence="3 4">DSM 21074</strain>
    </source>
</reference>
<dbReference type="InterPro" id="IPR011129">
    <property type="entry name" value="CSD"/>
</dbReference>
<dbReference type="RefSeq" id="WP_073110927.1">
    <property type="nucleotide sequence ID" value="NZ_FQYN01000006.1"/>
</dbReference>
<gene>
    <name evidence="3" type="ORF">SAMN02745146_3139</name>
</gene>
<keyword evidence="3" id="KW-0238">DNA-binding</keyword>
<dbReference type="EMBL" id="FQYN01000006">
    <property type="protein sequence ID" value="SHJ42943.1"/>
    <property type="molecule type" value="Genomic_DNA"/>
</dbReference>
<evidence type="ECO:0000259" key="2">
    <source>
        <dbReference type="PROSITE" id="PS51857"/>
    </source>
</evidence>
<evidence type="ECO:0000313" key="4">
    <source>
        <dbReference type="Proteomes" id="UP000184418"/>
    </source>
</evidence>
<name>A0A1M6J887_9BACT</name>
<evidence type="ECO:0000313" key="3">
    <source>
        <dbReference type="EMBL" id="SHJ42943.1"/>
    </source>
</evidence>
<accession>A0A1M6J887</accession>
<dbReference type="Pfam" id="PF00313">
    <property type="entry name" value="CSD"/>
    <property type="match status" value="1"/>
</dbReference>
<feature type="compositionally biased region" description="Basic and acidic residues" evidence="1">
    <location>
        <begin position="22"/>
        <end position="33"/>
    </location>
</feature>
<dbReference type="PANTHER" id="PTHR11544">
    <property type="entry name" value="COLD SHOCK DOMAIN CONTAINING PROTEINS"/>
    <property type="match status" value="1"/>
</dbReference>
<keyword evidence="4" id="KW-1185">Reference proteome</keyword>
<dbReference type="Proteomes" id="UP000184418">
    <property type="component" value="Unassembled WGS sequence"/>
</dbReference>
<dbReference type="CDD" id="cd04458">
    <property type="entry name" value="CSP_CDS"/>
    <property type="match status" value="1"/>
</dbReference>
<dbReference type="OrthoDB" id="1493235at2"/>
<protein>
    <submittedName>
        <fullName evidence="3">Cold-shock DNA-binding protein family</fullName>
    </submittedName>
</protein>
<dbReference type="InterPro" id="IPR012340">
    <property type="entry name" value="NA-bd_OB-fold"/>
</dbReference>
<dbReference type="STRING" id="1121955.SAMN02745146_3139"/>
<dbReference type="Gene3D" id="2.40.50.140">
    <property type="entry name" value="Nucleic acid-binding proteins"/>
    <property type="match status" value="1"/>
</dbReference>
<dbReference type="GO" id="GO:0005829">
    <property type="term" value="C:cytosol"/>
    <property type="evidence" value="ECO:0007669"/>
    <property type="project" value="UniProtKB-ARBA"/>
</dbReference>
<evidence type="ECO:0000256" key="1">
    <source>
        <dbReference type="SAM" id="MobiDB-lite"/>
    </source>
</evidence>